<evidence type="ECO:0000256" key="1">
    <source>
        <dbReference type="SAM" id="MobiDB-lite"/>
    </source>
</evidence>
<name>A0A166B1M2_9AGAM</name>
<feature type="region of interest" description="Disordered" evidence="1">
    <location>
        <begin position="37"/>
        <end position="62"/>
    </location>
</feature>
<dbReference type="EMBL" id="KV417651">
    <property type="protein sequence ID" value="KZP12185.1"/>
    <property type="molecule type" value="Genomic_DNA"/>
</dbReference>
<proteinExistence type="predicted"/>
<gene>
    <name evidence="2" type="ORF">FIBSPDRAFT_870509</name>
</gene>
<protein>
    <submittedName>
        <fullName evidence="2">Uncharacterized protein</fullName>
    </submittedName>
</protein>
<organism evidence="2">
    <name type="scientific">Athelia psychrophila</name>
    <dbReference type="NCBI Taxonomy" id="1759441"/>
    <lineage>
        <taxon>Eukaryota</taxon>
        <taxon>Fungi</taxon>
        <taxon>Dikarya</taxon>
        <taxon>Basidiomycota</taxon>
        <taxon>Agaricomycotina</taxon>
        <taxon>Agaricomycetes</taxon>
        <taxon>Agaricomycetidae</taxon>
        <taxon>Atheliales</taxon>
        <taxon>Atheliaceae</taxon>
        <taxon>Athelia</taxon>
    </lineage>
</organism>
<dbReference type="AlphaFoldDB" id="A0A166B1M2"/>
<evidence type="ECO:0000313" key="2">
    <source>
        <dbReference type="EMBL" id="KZP12185.1"/>
    </source>
</evidence>
<accession>A0A166B1M2</accession>
<sequence length="62" mass="6714">MPYKFNSPALTPLNSLGQAPEPKFTFTPLRCPPQAPCHLSSSATPATRPHPLWLPAPQFSAT</sequence>
<reference evidence="2" key="1">
    <citation type="journal article" date="2016" name="Mol. Biol. Evol.">
        <title>Comparative Genomics of Early-Diverging Mushroom-Forming Fungi Provides Insights into the Origins of Lignocellulose Decay Capabilities.</title>
        <authorList>
            <person name="Nagy L.G."/>
            <person name="Riley R."/>
            <person name="Tritt A."/>
            <person name="Adam C."/>
            <person name="Daum C."/>
            <person name="Floudas D."/>
            <person name="Sun H."/>
            <person name="Yadav J.S."/>
            <person name="Pangilinan J."/>
            <person name="Larsson K.H."/>
            <person name="Matsuura K."/>
            <person name="Barry K."/>
            <person name="Labutti K."/>
            <person name="Kuo R."/>
            <person name="Ohm R.A."/>
            <person name="Bhattacharya S.S."/>
            <person name="Shirouzu T."/>
            <person name="Yoshinaga Y."/>
            <person name="Martin F.M."/>
            <person name="Grigoriev I.V."/>
            <person name="Hibbett D.S."/>
        </authorList>
    </citation>
    <scope>NUCLEOTIDE SEQUENCE [LARGE SCALE GENOMIC DNA]</scope>
    <source>
        <strain evidence="2">CBS 109695</strain>
    </source>
</reference>